<organism evidence="3">
    <name type="scientific">Sipha flava</name>
    <name type="common">yellow sugarcane aphid</name>
    <dbReference type="NCBI Taxonomy" id="143950"/>
    <lineage>
        <taxon>Eukaryota</taxon>
        <taxon>Metazoa</taxon>
        <taxon>Ecdysozoa</taxon>
        <taxon>Arthropoda</taxon>
        <taxon>Hexapoda</taxon>
        <taxon>Insecta</taxon>
        <taxon>Pterygota</taxon>
        <taxon>Neoptera</taxon>
        <taxon>Paraneoptera</taxon>
        <taxon>Hemiptera</taxon>
        <taxon>Sternorrhyncha</taxon>
        <taxon>Aphidomorpha</taxon>
        <taxon>Aphidoidea</taxon>
        <taxon>Aphididae</taxon>
        <taxon>Sipha</taxon>
    </lineage>
</organism>
<sequence length="116" mass="13486">METGNQNLQKSSSFSFVPEREYSEGRQKLLSWLNQQMKVHLMDGRILVGTFVCTDKDAHIILSTCYEYFNEKDLETGEYRLLGLVMIPGRHIISIHTDVQQTNNQFKPLTNFEETL</sequence>
<comment type="similarity">
    <text evidence="1">Belongs to the snRNP Sm proteins family.</text>
</comment>
<dbReference type="PANTHER" id="PTHR10701">
    <property type="entry name" value="SMALL NUCLEAR RIBONUCLEOPROTEIN-ASSOCIATED PROTEIN B AND N"/>
    <property type="match status" value="1"/>
</dbReference>
<reference evidence="5" key="2">
    <citation type="submission" date="2025-04" db="UniProtKB">
        <authorList>
            <consortium name="RefSeq"/>
        </authorList>
    </citation>
    <scope>IDENTIFICATION</scope>
    <source>
        <tissue evidence="5">Whole body</tissue>
    </source>
</reference>
<gene>
    <name evidence="3" type="primary">lsmd1</name>
    <name evidence="5" type="synonym">LOC112682841</name>
    <name evidence="3" type="ORF">g.177366</name>
</gene>
<accession>A0A2S2QJH9</accession>
<name>A0A2S2QJH9_9HEMI</name>
<dbReference type="InterPro" id="IPR001163">
    <property type="entry name" value="Sm_dom_euk/arc"/>
</dbReference>
<dbReference type="EMBL" id="GGMS01008716">
    <property type="protein sequence ID" value="MBY77919.1"/>
    <property type="molecule type" value="Transcribed_RNA"/>
</dbReference>
<dbReference type="OrthoDB" id="368909at2759"/>
<proteinExistence type="inferred from homology"/>
<reference evidence="3" key="1">
    <citation type="submission" date="2018-04" db="EMBL/GenBank/DDBJ databases">
        <title>Transcriptome assembly of Sipha flava.</title>
        <authorList>
            <person name="Scully E.D."/>
            <person name="Geib S.M."/>
            <person name="Palmer N.A."/>
            <person name="Koch K."/>
            <person name="Bradshaw J."/>
            <person name="Heng-Moss T."/>
            <person name="Sarath G."/>
        </authorList>
    </citation>
    <scope>NUCLEOTIDE SEQUENCE</scope>
</reference>
<evidence type="ECO:0000256" key="1">
    <source>
        <dbReference type="ARBA" id="ARBA00006850"/>
    </source>
</evidence>
<evidence type="ECO:0000313" key="3">
    <source>
        <dbReference type="EMBL" id="MBY77919.1"/>
    </source>
</evidence>
<feature type="domain" description="Sm" evidence="2">
    <location>
        <begin position="27"/>
        <end position="97"/>
    </location>
</feature>
<evidence type="ECO:0000313" key="4">
    <source>
        <dbReference type="Proteomes" id="UP000694846"/>
    </source>
</evidence>
<dbReference type="Gene3D" id="2.30.30.100">
    <property type="match status" value="1"/>
</dbReference>
<dbReference type="InterPro" id="IPR050914">
    <property type="entry name" value="snRNP_SmB/NAA38-like"/>
</dbReference>
<dbReference type="Proteomes" id="UP000694846">
    <property type="component" value="Unplaced"/>
</dbReference>
<dbReference type="PANTHER" id="PTHR10701:SF5">
    <property type="entry name" value="N-ALPHA-ACETYLTRANSFERASE 38, NATC AUXILIARY SUBUNIT"/>
    <property type="match status" value="1"/>
</dbReference>
<dbReference type="RefSeq" id="XP_025409377.1">
    <property type="nucleotide sequence ID" value="XM_025553592.1"/>
</dbReference>
<evidence type="ECO:0000259" key="2">
    <source>
        <dbReference type="SMART" id="SM00651"/>
    </source>
</evidence>
<dbReference type="GO" id="GO:0031417">
    <property type="term" value="C:NatC complex"/>
    <property type="evidence" value="ECO:0007669"/>
    <property type="project" value="InterPro"/>
</dbReference>
<protein>
    <submittedName>
        <fullName evidence="3">LSM domain-containing protein 1</fullName>
    </submittedName>
    <submittedName>
        <fullName evidence="5">N-alpha-acetyltransferase 38, NatC auxiliary subunit</fullName>
    </submittedName>
</protein>
<dbReference type="InterPro" id="IPR034110">
    <property type="entry name" value="LSMD1_Sm"/>
</dbReference>
<dbReference type="InterPro" id="IPR010920">
    <property type="entry name" value="LSM_dom_sf"/>
</dbReference>
<evidence type="ECO:0000313" key="5">
    <source>
        <dbReference type="RefSeq" id="XP_025409377.1"/>
    </source>
</evidence>
<dbReference type="Pfam" id="PF01423">
    <property type="entry name" value="LSM"/>
    <property type="match status" value="1"/>
</dbReference>
<dbReference type="SUPFAM" id="SSF50182">
    <property type="entry name" value="Sm-like ribonucleoproteins"/>
    <property type="match status" value="1"/>
</dbReference>
<keyword evidence="4" id="KW-1185">Reference proteome</keyword>
<dbReference type="SMART" id="SM00651">
    <property type="entry name" value="Sm"/>
    <property type="match status" value="1"/>
</dbReference>
<dbReference type="AlphaFoldDB" id="A0A2S2QJH9"/>
<dbReference type="CDD" id="cd06168">
    <property type="entry name" value="LSMD1"/>
    <property type="match status" value="1"/>
</dbReference>